<feature type="domain" description="DUF4178" evidence="2">
    <location>
        <begin position="56"/>
        <end position="187"/>
    </location>
</feature>
<evidence type="ECO:0000313" key="3">
    <source>
        <dbReference type="EMBL" id="TGD57643.1"/>
    </source>
</evidence>
<evidence type="ECO:0000256" key="1">
    <source>
        <dbReference type="SAM" id="Phobius"/>
    </source>
</evidence>
<name>A0A4Z0L9H0_9FLAO</name>
<feature type="transmembrane region" description="Helical" evidence="1">
    <location>
        <begin position="220"/>
        <end position="238"/>
    </location>
</feature>
<protein>
    <submittedName>
        <fullName evidence="3">DUF4178 domain-containing protein</fullName>
    </submittedName>
</protein>
<feature type="transmembrane region" description="Helical" evidence="1">
    <location>
        <begin position="370"/>
        <end position="389"/>
    </location>
</feature>
<dbReference type="AlphaFoldDB" id="A0A4Z0L9H0"/>
<dbReference type="InterPro" id="IPR025235">
    <property type="entry name" value="DUF4178"/>
</dbReference>
<dbReference type="EMBL" id="SRLH01000005">
    <property type="protein sequence ID" value="TGD57643.1"/>
    <property type="molecule type" value="Genomic_DNA"/>
</dbReference>
<sequence length="410" mass="46689">MKISCSECNVATDLEIRFDVASFACPNCQSLYTISPEGMRLHTKFKYQPEDTGLAIGQKGILRKEEYTVTGSLVKKTYGKYYWREYILQNASGDFVYLSEADGHWILLTDIEEKHNVKDHPPYIDHGDMRLNLYEYTDAEIVAAQGYFDFVVPDKKVSMFEYISPPYCISIERLNDVENNFLGEHISKAEIRKAFPSLALPYQHGVGIVQPFYLNVKNTAIIFCATAILIFASHALIYSNRAEETVLSKDFLFSDFINKDFVSPSFTLEGGSAPMTVSAQTNTNNSWANVQVALINETTNEEVYANKDVEYYHGYTDGENWTEGDNNEKFYLCGVNAGKYHLTITPQKATEDQGNLSMKVDVVWSQPSTWNAWIPIVLMGLAMIGVYYLNVNFERTRWAESDYSPFDEEE</sequence>
<dbReference type="RefSeq" id="WP_135526683.1">
    <property type="nucleotide sequence ID" value="NZ_SRLH01000005.1"/>
</dbReference>
<proteinExistence type="predicted"/>
<reference evidence="3 4" key="1">
    <citation type="submission" date="2019-04" db="EMBL/GenBank/DDBJ databases">
        <title>Flavobacterium sp. strain DS2-A Genome sequencing and assembly.</title>
        <authorList>
            <person name="Kim I."/>
        </authorList>
    </citation>
    <scope>NUCLEOTIDE SEQUENCE [LARGE SCALE GENOMIC DNA]</scope>
    <source>
        <strain evidence="3 4">DS2-A</strain>
    </source>
</reference>
<keyword evidence="4" id="KW-1185">Reference proteome</keyword>
<keyword evidence="1" id="KW-1133">Transmembrane helix</keyword>
<dbReference type="Proteomes" id="UP000297407">
    <property type="component" value="Unassembled WGS sequence"/>
</dbReference>
<dbReference type="OrthoDB" id="713199at2"/>
<keyword evidence="1" id="KW-0812">Transmembrane</keyword>
<evidence type="ECO:0000313" key="4">
    <source>
        <dbReference type="Proteomes" id="UP000297407"/>
    </source>
</evidence>
<comment type="caution">
    <text evidence="3">The sequence shown here is derived from an EMBL/GenBank/DDBJ whole genome shotgun (WGS) entry which is preliminary data.</text>
</comment>
<keyword evidence="1" id="KW-0472">Membrane</keyword>
<accession>A0A4Z0L9H0</accession>
<evidence type="ECO:0000259" key="2">
    <source>
        <dbReference type="Pfam" id="PF13785"/>
    </source>
</evidence>
<dbReference type="Pfam" id="PF13785">
    <property type="entry name" value="DUF4178"/>
    <property type="match status" value="1"/>
</dbReference>
<organism evidence="3 4">
    <name type="scientific">Flavobacterium humi</name>
    <dbReference type="NCBI Taxonomy" id="2562683"/>
    <lineage>
        <taxon>Bacteria</taxon>
        <taxon>Pseudomonadati</taxon>
        <taxon>Bacteroidota</taxon>
        <taxon>Flavobacteriia</taxon>
        <taxon>Flavobacteriales</taxon>
        <taxon>Flavobacteriaceae</taxon>
        <taxon>Flavobacterium</taxon>
    </lineage>
</organism>
<gene>
    <name evidence="3" type="ORF">E4635_10675</name>
</gene>